<dbReference type="EMBL" id="JBHMAU010000066">
    <property type="protein sequence ID" value="MFB9776794.1"/>
    <property type="molecule type" value="Genomic_DNA"/>
</dbReference>
<feature type="coiled-coil region" evidence="1">
    <location>
        <begin position="398"/>
        <end position="467"/>
    </location>
</feature>
<feature type="region of interest" description="Disordered" evidence="2">
    <location>
        <begin position="1"/>
        <end position="66"/>
    </location>
</feature>
<dbReference type="Proteomes" id="UP001589707">
    <property type="component" value="Unassembled WGS sequence"/>
</dbReference>
<feature type="compositionally biased region" description="Low complexity" evidence="2">
    <location>
        <begin position="10"/>
        <end position="26"/>
    </location>
</feature>
<feature type="compositionally biased region" description="Low complexity" evidence="2">
    <location>
        <begin position="44"/>
        <end position="63"/>
    </location>
</feature>
<dbReference type="Pfam" id="PF03993">
    <property type="entry name" value="DUF349"/>
    <property type="match status" value="3"/>
</dbReference>
<reference evidence="3 4" key="1">
    <citation type="submission" date="2024-09" db="EMBL/GenBank/DDBJ databases">
        <authorList>
            <person name="Sun Q."/>
            <person name="Mori K."/>
        </authorList>
    </citation>
    <scope>NUCLEOTIDE SEQUENCE [LARGE SCALE GENOMIC DNA]</scope>
    <source>
        <strain evidence="3 4">JCM 11683</strain>
    </source>
</reference>
<name>A0ABV5X4B6_9MICO</name>
<organism evidence="3 4">
    <name type="scientific">Brevibacterium otitidis</name>
    <dbReference type="NCBI Taxonomy" id="53364"/>
    <lineage>
        <taxon>Bacteria</taxon>
        <taxon>Bacillati</taxon>
        <taxon>Actinomycetota</taxon>
        <taxon>Actinomycetes</taxon>
        <taxon>Micrococcales</taxon>
        <taxon>Brevibacteriaceae</taxon>
        <taxon>Brevibacterium</taxon>
    </lineage>
</organism>
<accession>A0ABV5X4B6</accession>
<proteinExistence type="predicted"/>
<evidence type="ECO:0000313" key="3">
    <source>
        <dbReference type="EMBL" id="MFB9776794.1"/>
    </source>
</evidence>
<protein>
    <submittedName>
        <fullName evidence="3">DUF349 domain-containing protein</fullName>
    </submittedName>
</protein>
<sequence length="486" mass="53121">MTDETQQSTSAPQPGDAAQPAAAQQPTPTPKPTPAPAPKPSAIPSPAALRPRPGPAAAAAPAPVQDRTAELAEATAFGRVAEDSTVYVRTAEGEREVGQYPDADDAQALEYFARKYLDLADAVTLLEQRLAAGAAGATVAEAASTQREALAEAQVVGDIDALRRRLDAVSEAAAQATARQAEEHAQAKEAGVQKRIAVVEEAEAIAAADPARVQWKQSSARMKELFAEWKQVQATTPRLPRSKDQELWGRFSKARNRFDKARREFFSALDERNAEGKRVKEKLVTEAEALSDSTDWRETAQQYRRLMDRWKAAPRAGRKDDDALWAKFRAAQDRFFAARNRANEEVEAEYVGNLKVKEALLAEAEALLPITDPAVAKEKLRVIQDQWEDAGKVPRADISRMEGGLRAVERALAEAEDAEWRRTNPEHQARTSGMLAQLDASIAGLEADLAKAEAAGEERAIAQAREALDTRRAWRDQVARTAEELQ</sequence>
<keyword evidence="1" id="KW-0175">Coiled coil</keyword>
<comment type="caution">
    <text evidence="3">The sequence shown here is derived from an EMBL/GenBank/DDBJ whole genome shotgun (WGS) entry which is preliminary data.</text>
</comment>
<evidence type="ECO:0000313" key="4">
    <source>
        <dbReference type="Proteomes" id="UP001589707"/>
    </source>
</evidence>
<evidence type="ECO:0000256" key="1">
    <source>
        <dbReference type="SAM" id="Coils"/>
    </source>
</evidence>
<dbReference type="InterPro" id="IPR007139">
    <property type="entry name" value="DUF349"/>
</dbReference>
<dbReference type="RefSeq" id="WP_376840652.1">
    <property type="nucleotide sequence ID" value="NZ_JBHMAU010000066.1"/>
</dbReference>
<evidence type="ECO:0000256" key="2">
    <source>
        <dbReference type="SAM" id="MobiDB-lite"/>
    </source>
</evidence>
<keyword evidence="4" id="KW-1185">Reference proteome</keyword>
<feature type="compositionally biased region" description="Pro residues" evidence="2">
    <location>
        <begin position="27"/>
        <end position="43"/>
    </location>
</feature>
<gene>
    <name evidence="3" type="ORF">ACFFN1_10345</name>
</gene>